<feature type="domain" description="Microbial-type PARG catalytic" evidence="1">
    <location>
        <begin position="3"/>
        <end position="36"/>
    </location>
</feature>
<dbReference type="InterPro" id="IPR019261">
    <property type="entry name" value="PARG_cat_microbial"/>
</dbReference>
<evidence type="ECO:0000259" key="1">
    <source>
        <dbReference type="Pfam" id="PF10021"/>
    </source>
</evidence>
<sequence>MKVASATNPDGGIPSGRSAQEEALCRCSFLFLCLLKDAL</sequence>
<dbReference type="Pfam" id="PF10021">
    <property type="entry name" value="PARG_cat_microb"/>
    <property type="match status" value="1"/>
</dbReference>
<name>A0ABT7UQT6_9FIRM</name>
<protein>
    <submittedName>
        <fullName evidence="2">DUF2263 domain-containing protein</fullName>
    </submittedName>
</protein>
<comment type="caution">
    <text evidence="2">The sequence shown here is derived from an EMBL/GenBank/DDBJ whole genome shotgun (WGS) entry which is preliminary data.</text>
</comment>
<reference evidence="3" key="2">
    <citation type="submission" date="2023-06" db="EMBL/GenBank/DDBJ databases">
        <title>Identification and characterization of horizontal gene transfer across gut microbiota members of farm animals based on homology search.</title>
        <authorList>
            <person name="Zeman M."/>
            <person name="Kubasova T."/>
            <person name="Jahodarova E."/>
            <person name="Nykrynova M."/>
            <person name="Rychlik I."/>
        </authorList>
    </citation>
    <scope>NUCLEOTIDE SEQUENCE [LARGE SCALE GENOMIC DNA]</scope>
    <source>
        <strain evidence="3">ET340</strain>
    </source>
</reference>
<reference evidence="2 3" key="1">
    <citation type="submission" date="2023-06" db="EMBL/GenBank/DDBJ databases">
        <title>Identification and characterization of horizontal gene transfer across gut microbiota members of farm animals based on homology search.</title>
        <authorList>
            <person name="Schwarzerova J."/>
            <person name="Nykrynova M."/>
            <person name="Jureckova K."/>
            <person name="Cejkova D."/>
            <person name="Rychlik I."/>
        </authorList>
    </citation>
    <scope>NUCLEOTIDE SEQUENCE [LARGE SCALE GENOMIC DNA]</scope>
    <source>
        <strain evidence="2 3">ET340</strain>
    </source>
</reference>
<organism evidence="2 3">
    <name type="scientific">Allofournierella massiliensis</name>
    <dbReference type="NCBI Taxonomy" id="1650663"/>
    <lineage>
        <taxon>Bacteria</taxon>
        <taxon>Bacillati</taxon>
        <taxon>Bacillota</taxon>
        <taxon>Clostridia</taxon>
        <taxon>Eubacteriales</taxon>
        <taxon>Oscillospiraceae</taxon>
        <taxon>Allofournierella</taxon>
    </lineage>
</organism>
<reference evidence="2 3" key="3">
    <citation type="submission" date="2023-06" db="EMBL/GenBank/DDBJ databases">
        <authorList>
            <person name="Zeman M."/>
            <person name="Kubasova T."/>
            <person name="Jahodarova E."/>
            <person name="Nykrynova M."/>
            <person name="Rychlik I."/>
        </authorList>
    </citation>
    <scope>NUCLEOTIDE SEQUENCE [LARGE SCALE GENOMIC DNA]</scope>
    <source>
        <strain evidence="2 3">ET340</strain>
    </source>
</reference>
<dbReference type="Gene3D" id="3.40.220.10">
    <property type="entry name" value="Leucine Aminopeptidase, subunit E, domain 1"/>
    <property type="match status" value="1"/>
</dbReference>
<proteinExistence type="predicted"/>
<evidence type="ECO:0000313" key="2">
    <source>
        <dbReference type="EMBL" id="MDM8201243.1"/>
    </source>
</evidence>
<keyword evidence="3" id="KW-1185">Reference proteome</keyword>
<dbReference type="Proteomes" id="UP001529380">
    <property type="component" value="Unassembled WGS sequence"/>
</dbReference>
<evidence type="ECO:0000313" key="3">
    <source>
        <dbReference type="Proteomes" id="UP001529380"/>
    </source>
</evidence>
<accession>A0ABT7UQT6</accession>
<dbReference type="InterPro" id="IPR043472">
    <property type="entry name" value="Macro_dom-like"/>
</dbReference>
<gene>
    <name evidence="2" type="ORF">QUW08_08055</name>
</gene>
<dbReference type="EMBL" id="JAUDCL010000012">
    <property type="protein sequence ID" value="MDM8201243.1"/>
    <property type="molecule type" value="Genomic_DNA"/>
</dbReference>